<dbReference type="AlphaFoldDB" id="A0A2R6RL67"/>
<reference evidence="2 3" key="1">
    <citation type="submission" date="2017-07" db="EMBL/GenBank/DDBJ databases">
        <title>An improved, manually edited Actinidia chinensis var. chinensis (kiwifruit) genome highlights the challenges associated with draft genomes and gene prediction in plants.</title>
        <authorList>
            <person name="Pilkington S."/>
            <person name="Crowhurst R."/>
            <person name="Hilario E."/>
            <person name="Nardozza S."/>
            <person name="Fraser L."/>
            <person name="Peng Y."/>
            <person name="Gunaseelan K."/>
            <person name="Simpson R."/>
            <person name="Tahir J."/>
            <person name="Deroles S."/>
            <person name="Templeton K."/>
            <person name="Luo Z."/>
            <person name="Davy M."/>
            <person name="Cheng C."/>
            <person name="Mcneilage M."/>
            <person name="Scaglione D."/>
            <person name="Liu Y."/>
            <person name="Zhang Q."/>
            <person name="Datson P."/>
            <person name="De Silva N."/>
            <person name="Gardiner S."/>
            <person name="Bassett H."/>
            <person name="Chagne D."/>
            <person name="Mccallum J."/>
            <person name="Dzierzon H."/>
            <person name="Deng C."/>
            <person name="Wang Y.-Y."/>
            <person name="Barron N."/>
            <person name="Manako K."/>
            <person name="Bowen J."/>
            <person name="Foster T."/>
            <person name="Erridge Z."/>
            <person name="Tiffin H."/>
            <person name="Waite C."/>
            <person name="Davies K."/>
            <person name="Grierson E."/>
            <person name="Laing W."/>
            <person name="Kirk R."/>
            <person name="Chen X."/>
            <person name="Wood M."/>
            <person name="Montefiori M."/>
            <person name="Brummell D."/>
            <person name="Schwinn K."/>
            <person name="Catanach A."/>
            <person name="Fullerton C."/>
            <person name="Li D."/>
            <person name="Meiyalaghan S."/>
            <person name="Nieuwenhuizen N."/>
            <person name="Read N."/>
            <person name="Prakash R."/>
            <person name="Hunter D."/>
            <person name="Zhang H."/>
            <person name="Mckenzie M."/>
            <person name="Knabel M."/>
            <person name="Harris A."/>
            <person name="Allan A."/>
            <person name="Chen A."/>
            <person name="Janssen B."/>
            <person name="Plunkett B."/>
            <person name="Dwamena C."/>
            <person name="Voogd C."/>
            <person name="Leif D."/>
            <person name="Lafferty D."/>
            <person name="Souleyre E."/>
            <person name="Varkonyi-Gasic E."/>
            <person name="Gambi F."/>
            <person name="Hanley J."/>
            <person name="Yao J.-L."/>
            <person name="Cheung J."/>
            <person name="David K."/>
            <person name="Warren B."/>
            <person name="Marsh K."/>
            <person name="Snowden K."/>
            <person name="Lin-Wang K."/>
            <person name="Brian L."/>
            <person name="Martinez-Sanchez M."/>
            <person name="Wang M."/>
            <person name="Ileperuma N."/>
            <person name="Macnee N."/>
            <person name="Campin R."/>
            <person name="Mcatee P."/>
            <person name="Drummond R."/>
            <person name="Espley R."/>
            <person name="Ireland H."/>
            <person name="Wu R."/>
            <person name="Atkinson R."/>
            <person name="Karunairetnam S."/>
            <person name="Bulley S."/>
            <person name="Chunkath S."/>
            <person name="Hanley Z."/>
            <person name="Storey R."/>
            <person name="Thrimawithana A."/>
            <person name="Thomson S."/>
            <person name="David C."/>
            <person name="Testolin R."/>
        </authorList>
    </citation>
    <scope>NUCLEOTIDE SEQUENCE [LARGE SCALE GENOMIC DNA]</scope>
    <source>
        <strain evidence="3">cv. Red5</strain>
        <tissue evidence="2">Young leaf</tissue>
    </source>
</reference>
<dbReference type="GO" id="GO:0022625">
    <property type="term" value="C:cytosolic large ribosomal subunit"/>
    <property type="evidence" value="ECO:0007669"/>
    <property type="project" value="TreeGrafter"/>
</dbReference>
<evidence type="ECO:0000256" key="1">
    <source>
        <dbReference type="SAM" id="MobiDB-lite"/>
    </source>
</evidence>
<protein>
    <submittedName>
        <fullName evidence="2">Exo-beta-D-glucosaminidase</fullName>
    </submittedName>
</protein>
<dbReference type="Gramene" id="PSS30762">
    <property type="protein sequence ID" value="PSS30762"/>
    <property type="gene ID" value="CEY00_Acc06048"/>
</dbReference>
<dbReference type="CDD" id="cd00495">
    <property type="entry name" value="Ribosomal_L25_TL5_CTC"/>
    <property type="match status" value="1"/>
</dbReference>
<feature type="region of interest" description="Disordered" evidence="1">
    <location>
        <begin position="105"/>
        <end position="135"/>
    </location>
</feature>
<dbReference type="STRING" id="1590841.A0A2R6RL67"/>
<dbReference type="InterPro" id="IPR011035">
    <property type="entry name" value="Ribosomal_bL25/Gln-tRNA_synth"/>
</dbReference>
<dbReference type="SUPFAM" id="SSF50715">
    <property type="entry name" value="Ribosomal protein L25-like"/>
    <property type="match status" value="1"/>
</dbReference>
<evidence type="ECO:0000313" key="3">
    <source>
        <dbReference type="Proteomes" id="UP000241394"/>
    </source>
</evidence>
<dbReference type="Proteomes" id="UP000241394">
    <property type="component" value="Chromosome LG5"/>
</dbReference>
<dbReference type="OrthoDB" id="193674at2759"/>
<dbReference type="PANTHER" id="PTHR33284:SF2">
    <property type="entry name" value="RIBOSOMAL PROTEIN L25_GLN-TRNA SYNTHETASE, ANTI-CODON-BINDING DOMAIN-CONTAINING PROTEIN"/>
    <property type="match status" value="1"/>
</dbReference>
<comment type="caution">
    <text evidence="2">The sequence shown here is derived from an EMBL/GenBank/DDBJ whole genome shotgun (WGS) entry which is preliminary data.</text>
</comment>
<name>A0A2R6RL67_ACTCC</name>
<keyword evidence="3" id="KW-1185">Reference proteome</keyword>
<dbReference type="GO" id="GO:0003735">
    <property type="term" value="F:structural constituent of ribosome"/>
    <property type="evidence" value="ECO:0007669"/>
    <property type="project" value="InterPro"/>
</dbReference>
<dbReference type="PANTHER" id="PTHR33284">
    <property type="entry name" value="RIBOSOMAL PROTEIN L25/GLN-TRNA SYNTHETASE, ANTI-CODON-BINDING DOMAIN-CONTAINING PROTEIN"/>
    <property type="match status" value="1"/>
</dbReference>
<dbReference type="InterPro" id="IPR020930">
    <property type="entry name" value="Ribosomal_uL5_bac-type"/>
</dbReference>
<dbReference type="GO" id="GO:0006412">
    <property type="term" value="P:translation"/>
    <property type="evidence" value="ECO:0007669"/>
    <property type="project" value="InterPro"/>
</dbReference>
<dbReference type="EMBL" id="NKQK01000005">
    <property type="protein sequence ID" value="PSS30762.1"/>
    <property type="molecule type" value="Genomic_DNA"/>
</dbReference>
<sequence>MSNWRRTAVLRRAGAAAMRSYHTIQAIPRELKGSRVYARDRAQGRIPAVVFSQENLSGDASAAATSRPVARKHLLTTERKQIQFILKSVQLPFFCSTIFPVSPYRSASVRDPPRSSNPEMSSLSRFTGTKRREIF</sequence>
<gene>
    <name evidence="2" type="ORF">CEY00_Acc06048</name>
</gene>
<dbReference type="InterPro" id="IPR029751">
    <property type="entry name" value="Ribosomal_L25_dom"/>
</dbReference>
<proteinExistence type="predicted"/>
<accession>A0A2R6RL67</accession>
<feature type="compositionally biased region" description="Polar residues" evidence="1">
    <location>
        <begin position="114"/>
        <end position="127"/>
    </location>
</feature>
<organism evidence="2 3">
    <name type="scientific">Actinidia chinensis var. chinensis</name>
    <name type="common">Chinese soft-hair kiwi</name>
    <dbReference type="NCBI Taxonomy" id="1590841"/>
    <lineage>
        <taxon>Eukaryota</taxon>
        <taxon>Viridiplantae</taxon>
        <taxon>Streptophyta</taxon>
        <taxon>Embryophyta</taxon>
        <taxon>Tracheophyta</taxon>
        <taxon>Spermatophyta</taxon>
        <taxon>Magnoliopsida</taxon>
        <taxon>eudicotyledons</taxon>
        <taxon>Gunneridae</taxon>
        <taxon>Pentapetalae</taxon>
        <taxon>asterids</taxon>
        <taxon>Ericales</taxon>
        <taxon>Actinidiaceae</taxon>
        <taxon>Actinidia</taxon>
    </lineage>
</organism>
<reference evidence="3" key="2">
    <citation type="journal article" date="2018" name="BMC Genomics">
        <title>A manually annotated Actinidia chinensis var. chinensis (kiwifruit) genome highlights the challenges associated with draft genomes and gene prediction in plants.</title>
        <authorList>
            <person name="Pilkington S.M."/>
            <person name="Crowhurst R."/>
            <person name="Hilario E."/>
            <person name="Nardozza S."/>
            <person name="Fraser L."/>
            <person name="Peng Y."/>
            <person name="Gunaseelan K."/>
            <person name="Simpson R."/>
            <person name="Tahir J."/>
            <person name="Deroles S.C."/>
            <person name="Templeton K."/>
            <person name="Luo Z."/>
            <person name="Davy M."/>
            <person name="Cheng C."/>
            <person name="McNeilage M."/>
            <person name="Scaglione D."/>
            <person name="Liu Y."/>
            <person name="Zhang Q."/>
            <person name="Datson P."/>
            <person name="De Silva N."/>
            <person name="Gardiner S.E."/>
            <person name="Bassett H."/>
            <person name="Chagne D."/>
            <person name="McCallum J."/>
            <person name="Dzierzon H."/>
            <person name="Deng C."/>
            <person name="Wang Y.Y."/>
            <person name="Barron L."/>
            <person name="Manako K."/>
            <person name="Bowen J."/>
            <person name="Foster T.M."/>
            <person name="Erridge Z.A."/>
            <person name="Tiffin H."/>
            <person name="Waite C.N."/>
            <person name="Davies K.M."/>
            <person name="Grierson E.P."/>
            <person name="Laing W.A."/>
            <person name="Kirk R."/>
            <person name="Chen X."/>
            <person name="Wood M."/>
            <person name="Montefiori M."/>
            <person name="Brummell D.A."/>
            <person name="Schwinn K.E."/>
            <person name="Catanach A."/>
            <person name="Fullerton C."/>
            <person name="Li D."/>
            <person name="Meiyalaghan S."/>
            <person name="Nieuwenhuizen N."/>
            <person name="Read N."/>
            <person name="Prakash R."/>
            <person name="Hunter D."/>
            <person name="Zhang H."/>
            <person name="McKenzie M."/>
            <person name="Knabel M."/>
            <person name="Harris A."/>
            <person name="Allan A.C."/>
            <person name="Gleave A."/>
            <person name="Chen A."/>
            <person name="Janssen B.J."/>
            <person name="Plunkett B."/>
            <person name="Ampomah-Dwamena C."/>
            <person name="Voogd C."/>
            <person name="Leif D."/>
            <person name="Lafferty D."/>
            <person name="Souleyre E.J.F."/>
            <person name="Varkonyi-Gasic E."/>
            <person name="Gambi F."/>
            <person name="Hanley J."/>
            <person name="Yao J.L."/>
            <person name="Cheung J."/>
            <person name="David K.M."/>
            <person name="Warren B."/>
            <person name="Marsh K."/>
            <person name="Snowden K.C."/>
            <person name="Lin-Wang K."/>
            <person name="Brian L."/>
            <person name="Martinez-Sanchez M."/>
            <person name="Wang M."/>
            <person name="Ileperuma N."/>
            <person name="Macnee N."/>
            <person name="Campin R."/>
            <person name="McAtee P."/>
            <person name="Drummond R.S.M."/>
            <person name="Espley R.V."/>
            <person name="Ireland H.S."/>
            <person name="Wu R."/>
            <person name="Atkinson R.G."/>
            <person name="Karunairetnam S."/>
            <person name="Bulley S."/>
            <person name="Chunkath S."/>
            <person name="Hanley Z."/>
            <person name="Storey R."/>
            <person name="Thrimawithana A.H."/>
            <person name="Thomson S."/>
            <person name="David C."/>
            <person name="Testolin R."/>
            <person name="Huang H."/>
            <person name="Hellens R.P."/>
            <person name="Schaffer R.J."/>
        </authorList>
    </citation>
    <scope>NUCLEOTIDE SEQUENCE [LARGE SCALE GENOMIC DNA]</scope>
    <source>
        <strain evidence="3">cv. Red5</strain>
    </source>
</reference>
<dbReference type="InParanoid" id="A0A2R6RL67"/>
<dbReference type="GO" id="GO:0008097">
    <property type="term" value="F:5S rRNA binding"/>
    <property type="evidence" value="ECO:0007669"/>
    <property type="project" value="TreeGrafter"/>
</dbReference>
<evidence type="ECO:0000313" key="2">
    <source>
        <dbReference type="EMBL" id="PSS30762.1"/>
    </source>
</evidence>